<reference evidence="1" key="1">
    <citation type="submission" date="2022-12" db="EMBL/GenBank/DDBJ databases">
        <authorList>
            <person name="Petersen C."/>
        </authorList>
    </citation>
    <scope>NUCLEOTIDE SEQUENCE</scope>
    <source>
        <strain evidence="1">IBT 17660</strain>
    </source>
</reference>
<name>A0A9X0BHI7_9EURO</name>
<sequence length="120" mass="13279">MGLVSTGSRKWVATTTYKPTANKGIRSNPQAASQQAYYAHEVEISANSVTGAPLTLPFVTVYDILPQKERETLSVQSRISWLSLVICFVLQLNHPWHTIGKSISNLENGTAALFLYYAYS</sequence>
<reference evidence="1" key="2">
    <citation type="journal article" date="2023" name="IMA Fungus">
        <title>Comparative genomic study of the Penicillium genus elucidates a diverse pangenome and 15 lateral gene transfer events.</title>
        <authorList>
            <person name="Petersen C."/>
            <person name="Sorensen T."/>
            <person name="Nielsen M.R."/>
            <person name="Sondergaard T.E."/>
            <person name="Sorensen J.L."/>
            <person name="Fitzpatrick D.A."/>
            <person name="Frisvad J.C."/>
            <person name="Nielsen K.L."/>
        </authorList>
    </citation>
    <scope>NUCLEOTIDE SEQUENCE</scope>
    <source>
        <strain evidence="1">IBT 17660</strain>
    </source>
</reference>
<accession>A0A9X0BHI7</accession>
<keyword evidence="2" id="KW-1185">Reference proteome</keyword>
<comment type="caution">
    <text evidence="1">The sequence shown here is derived from an EMBL/GenBank/DDBJ whole genome shotgun (WGS) entry which is preliminary data.</text>
</comment>
<evidence type="ECO:0000313" key="2">
    <source>
        <dbReference type="Proteomes" id="UP001147760"/>
    </source>
</evidence>
<dbReference type="AlphaFoldDB" id="A0A9X0BHI7"/>
<gene>
    <name evidence="1" type="ORF">N7530_011309</name>
</gene>
<proteinExistence type="predicted"/>
<organism evidence="1 2">
    <name type="scientific">Penicillium desertorum</name>
    <dbReference type="NCBI Taxonomy" id="1303715"/>
    <lineage>
        <taxon>Eukaryota</taxon>
        <taxon>Fungi</taxon>
        <taxon>Dikarya</taxon>
        <taxon>Ascomycota</taxon>
        <taxon>Pezizomycotina</taxon>
        <taxon>Eurotiomycetes</taxon>
        <taxon>Eurotiomycetidae</taxon>
        <taxon>Eurotiales</taxon>
        <taxon>Aspergillaceae</taxon>
        <taxon>Penicillium</taxon>
    </lineage>
</organism>
<evidence type="ECO:0000313" key="1">
    <source>
        <dbReference type="EMBL" id="KAJ5459365.1"/>
    </source>
</evidence>
<protein>
    <submittedName>
        <fullName evidence="1">Uncharacterized protein</fullName>
    </submittedName>
</protein>
<dbReference type="Proteomes" id="UP001147760">
    <property type="component" value="Unassembled WGS sequence"/>
</dbReference>
<dbReference type="EMBL" id="JAPWDO010000008">
    <property type="protein sequence ID" value="KAJ5459365.1"/>
    <property type="molecule type" value="Genomic_DNA"/>
</dbReference>